<accession>A0A9W6KRI2</accession>
<protein>
    <submittedName>
        <fullName evidence="1">Uncharacterized protein</fullName>
    </submittedName>
</protein>
<keyword evidence="2" id="KW-1185">Reference proteome</keyword>
<dbReference type="EMBL" id="BSFP01000054">
    <property type="protein sequence ID" value="GLL05151.1"/>
    <property type="molecule type" value="Genomic_DNA"/>
</dbReference>
<sequence>MRLTQPPISSRADCHAFDVRAQLRYFFTSRAFREYWSATRTKRLVAIADNGPEAAFFRLAEEVYREPIS</sequence>
<organism evidence="1 2">
    <name type="scientific">Dactylosporangium matsuzakiense</name>
    <dbReference type="NCBI Taxonomy" id="53360"/>
    <lineage>
        <taxon>Bacteria</taxon>
        <taxon>Bacillati</taxon>
        <taxon>Actinomycetota</taxon>
        <taxon>Actinomycetes</taxon>
        <taxon>Micromonosporales</taxon>
        <taxon>Micromonosporaceae</taxon>
        <taxon>Dactylosporangium</taxon>
    </lineage>
</organism>
<dbReference type="AlphaFoldDB" id="A0A9W6KRI2"/>
<evidence type="ECO:0000313" key="1">
    <source>
        <dbReference type="EMBL" id="GLL05151.1"/>
    </source>
</evidence>
<evidence type="ECO:0000313" key="2">
    <source>
        <dbReference type="Proteomes" id="UP001143480"/>
    </source>
</evidence>
<name>A0A9W6KRI2_9ACTN</name>
<proteinExistence type="predicted"/>
<dbReference type="Proteomes" id="UP001143480">
    <property type="component" value="Unassembled WGS sequence"/>
</dbReference>
<dbReference type="InterPro" id="IPR045728">
    <property type="entry name" value="DUF6082"/>
</dbReference>
<gene>
    <name evidence="1" type="ORF">GCM10017581_068980</name>
</gene>
<dbReference type="Pfam" id="PF19560">
    <property type="entry name" value="DUF6082"/>
    <property type="match status" value="1"/>
</dbReference>
<comment type="caution">
    <text evidence="1">The sequence shown here is derived from an EMBL/GenBank/DDBJ whole genome shotgun (WGS) entry which is preliminary data.</text>
</comment>
<reference evidence="1" key="1">
    <citation type="journal article" date="2014" name="Int. J. Syst. Evol. Microbiol.">
        <title>Complete genome sequence of Corynebacterium casei LMG S-19264T (=DSM 44701T), isolated from a smear-ripened cheese.</title>
        <authorList>
            <consortium name="US DOE Joint Genome Institute (JGI-PGF)"/>
            <person name="Walter F."/>
            <person name="Albersmeier A."/>
            <person name="Kalinowski J."/>
            <person name="Ruckert C."/>
        </authorList>
    </citation>
    <scope>NUCLEOTIDE SEQUENCE</scope>
    <source>
        <strain evidence="1">VKM Ac-1321</strain>
    </source>
</reference>
<reference evidence="1" key="2">
    <citation type="submission" date="2023-01" db="EMBL/GenBank/DDBJ databases">
        <authorList>
            <person name="Sun Q."/>
            <person name="Evtushenko L."/>
        </authorList>
    </citation>
    <scope>NUCLEOTIDE SEQUENCE</scope>
    <source>
        <strain evidence="1">VKM Ac-1321</strain>
    </source>
</reference>